<keyword evidence="1" id="KW-0472">Membrane</keyword>
<keyword evidence="1" id="KW-0812">Transmembrane</keyword>
<evidence type="ECO:0000313" key="3">
    <source>
        <dbReference type="Proteomes" id="UP001174208"/>
    </source>
</evidence>
<evidence type="ECO:0000256" key="1">
    <source>
        <dbReference type="SAM" id="Phobius"/>
    </source>
</evidence>
<dbReference type="RefSeq" id="WP_301210243.1">
    <property type="nucleotide sequence ID" value="NZ_JAROCF010000001.1"/>
</dbReference>
<name>A0ABT8KBV7_9MICO</name>
<dbReference type="Proteomes" id="UP001174208">
    <property type="component" value="Unassembled WGS sequence"/>
</dbReference>
<feature type="transmembrane region" description="Helical" evidence="1">
    <location>
        <begin position="150"/>
        <end position="169"/>
    </location>
</feature>
<keyword evidence="3" id="KW-1185">Reference proteome</keyword>
<protein>
    <recommendedName>
        <fullName evidence="4">DUF1440 domain-containing protein</fullName>
    </recommendedName>
</protein>
<feature type="transmembrane region" description="Helical" evidence="1">
    <location>
        <begin position="189"/>
        <end position="207"/>
    </location>
</feature>
<proteinExistence type="predicted"/>
<organism evidence="2 3">
    <name type="scientific">Leifsonia williamsii</name>
    <dbReference type="NCBI Taxonomy" id="3035919"/>
    <lineage>
        <taxon>Bacteria</taxon>
        <taxon>Bacillati</taxon>
        <taxon>Actinomycetota</taxon>
        <taxon>Actinomycetes</taxon>
        <taxon>Micrococcales</taxon>
        <taxon>Microbacteriaceae</taxon>
        <taxon>Leifsonia</taxon>
    </lineage>
</organism>
<comment type="caution">
    <text evidence="2">The sequence shown here is derived from an EMBL/GenBank/DDBJ whole genome shotgun (WGS) entry which is preliminary data.</text>
</comment>
<dbReference type="EMBL" id="JAROCF010000001">
    <property type="protein sequence ID" value="MDN4613829.1"/>
    <property type="molecule type" value="Genomic_DNA"/>
</dbReference>
<evidence type="ECO:0008006" key="4">
    <source>
        <dbReference type="Google" id="ProtNLM"/>
    </source>
</evidence>
<sequence>MTLAMQDPRSARRAATAVVAVAATAITAAAARTRRRPPTAVGPTPLGALTRGVAAGVVGTVAFDVWLYLQYRRERGTEPLPDWEFSADVTGWDDAPAPAQVGRRIIEGLFQTRLPDERAASLNNIAHWAYALSGATAYGLLAGSLKHPRAAYGLLLGAGMWLSGYVILPPLGLYKRITEYDAKTLGKDLAAHLVYGTTTATVFAGLVRRRG</sequence>
<keyword evidence="1" id="KW-1133">Transmembrane helix</keyword>
<accession>A0ABT8KBV7</accession>
<evidence type="ECO:0000313" key="2">
    <source>
        <dbReference type="EMBL" id="MDN4613829.1"/>
    </source>
</evidence>
<gene>
    <name evidence="2" type="ORF">P5G50_05125</name>
</gene>
<reference evidence="2" key="1">
    <citation type="submission" date="2023-06" db="EMBL/GenBank/DDBJ databases">
        <title>MT1 and MT2 Draft Genomes of Novel Species.</title>
        <authorList>
            <person name="Venkateswaran K."/>
        </authorList>
    </citation>
    <scope>NUCLEOTIDE SEQUENCE</scope>
    <source>
        <strain evidence="2">F6_8S_P_1B</strain>
    </source>
</reference>
<feature type="transmembrane region" description="Helical" evidence="1">
    <location>
        <begin position="46"/>
        <end position="69"/>
    </location>
</feature>